<comment type="caution">
    <text evidence="5">The sequence shown here is derived from an EMBL/GenBank/DDBJ whole genome shotgun (WGS) entry which is preliminary data.</text>
</comment>
<evidence type="ECO:0000256" key="3">
    <source>
        <dbReference type="ARBA" id="ARBA00022729"/>
    </source>
</evidence>
<dbReference type="PANTHER" id="PTHR34823">
    <property type="entry name" value="GLCNAC-BINDING PROTEIN A"/>
    <property type="match status" value="1"/>
</dbReference>
<dbReference type="CDD" id="cd21177">
    <property type="entry name" value="LPMO_AA10"/>
    <property type="match status" value="1"/>
</dbReference>
<dbReference type="InterPro" id="IPR051024">
    <property type="entry name" value="GlcNAc_Chitin_IntDeg"/>
</dbReference>
<feature type="domain" description="Chitin-binding type-3" evidence="4">
    <location>
        <begin position="452"/>
        <end position="503"/>
    </location>
</feature>
<protein>
    <submittedName>
        <fullName evidence="5">Chitin-binding protein</fullName>
    </submittedName>
</protein>
<dbReference type="OrthoDB" id="3675244at2"/>
<dbReference type="Gene3D" id="2.70.50.50">
    <property type="entry name" value="chitin-binding protein cbp21"/>
    <property type="match status" value="1"/>
</dbReference>
<dbReference type="InterPro" id="IPR014756">
    <property type="entry name" value="Ig_E-set"/>
</dbReference>
<keyword evidence="2" id="KW-0147">Chitin-binding</keyword>
<gene>
    <name evidence="5" type="ORF">DYL59_09685</name>
</gene>
<dbReference type="GO" id="GO:0030246">
    <property type="term" value="F:carbohydrate binding"/>
    <property type="evidence" value="ECO:0007669"/>
    <property type="project" value="InterPro"/>
</dbReference>
<dbReference type="SMART" id="SM00495">
    <property type="entry name" value="ChtBD3"/>
    <property type="match status" value="1"/>
</dbReference>
<dbReference type="InterPro" id="IPR041029">
    <property type="entry name" value="GbpA_2"/>
</dbReference>
<dbReference type="GO" id="GO:0005576">
    <property type="term" value="C:extracellular region"/>
    <property type="evidence" value="ECO:0007669"/>
    <property type="project" value="InterPro"/>
</dbReference>
<evidence type="ECO:0000256" key="1">
    <source>
        <dbReference type="ARBA" id="ARBA00022525"/>
    </source>
</evidence>
<evidence type="ECO:0000313" key="6">
    <source>
        <dbReference type="Proteomes" id="UP000297391"/>
    </source>
</evidence>
<evidence type="ECO:0000256" key="2">
    <source>
        <dbReference type="ARBA" id="ARBA00022669"/>
    </source>
</evidence>
<dbReference type="Gene3D" id="2.10.10.20">
    <property type="entry name" value="Carbohydrate-binding module superfamily 5/12"/>
    <property type="match status" value="1"/>
</dbReference>
<dbReference type="AlphaFoldDB" id="A0A4Z0AVR9"/>
<dbReference type="SUPFAM" id="SSF81296">
    <property type="entry name" value="E set domains"/>
    <property type="match status" value="1"/>
</dbReference>
<dbReference type="Pfam" id="PF03067">
    <property type="entry name" value="LPMO_10"/>
    <property type="match status" value="1"/>
</dbReference>
<dbReference type="RefSeq" id="WP_135288988.1">
    <property type="nucleotide sequence ID" value="NZ_QUZU01000009.1"/>
</dbReference>
<sequence>MNNLQLYVKNVITWVLAALLLTPVLGWTHGALDFPQTRAVNCQVTGGYWNPPIVDKGCRESAKIFNTNAEKVYAAQQWNEVAKIPLINNPTLAQIQAIINDGQICSANDPQKASLDLAIPDWTKTPVTAGQPLTMRLIGTAPHVPSTFYAFTTRPGFNSATDTLKWSDLVPLGGPEALTVANTVYPPNNPPKIRGAWGYFEITRPLPNGLSGNGLIVTIWIRSDPDGEFFIGCSDVTFQGAGTPDPLTPIGQFIGTEMQALKPGDTVHYRIFDAGGARDEVVDVTQLITPSNLGPGQWGKELAAKVDPSFAQIGEQNPDGTVTFNSVDALLNIVYAKNPSYTDAMSIIAGGQNPIDQTPPTAHITGPTSLKSGEAFTFSGAGSTAKNGTPLFQWSIPGLEGSQSGTTASGTALPVTTPSQFKARLNVRDPKNGKTDQAEFGFTVTPGGGGTHPDYKEGTAYKDGDIVTNNGKNYKCKPHPFTAWCGGAAWAYAPGTGTAWQQAWDLVP</sequence>
<reference evidence="5 6" key="1">
    <citation type="journal article" date="2019" name="Syst. Appl. Microbiol.">
        <title>New species of pathogenic Pseudomonas isolated from citrus in Tunisia: Proposal of Pseudomonas kairouanensis sp. nov. and Pseudomonas nabeulensis sp. nov.</title>
        <authorList>
            <person name="Oueslati M."/>
            <person name="Mulet M."/>
            <person name="Gomila M."/>
            <person name="Berge O."/>
            <person name="Hajlaoui M.R."/>
            <person name="Lalucat J."/>
            <person name="Sadfi-Zouaoui N."/>
            <person name="Garcia-Valdes E."/>
        </authorList>
    </citation>
    <scope>NUCLEOTIDE SEQUENCE [LARGE SCALE GENOMIC DNA]</scope>
    <source>
        <strain evidence="5 6">KC12</strain>
    </source>
</reference>
<dbReference type="GO" id="GO:0005975">
    <property type="term" value="P:carbohydrate metabolic process"/>
    <property type="evidence" value="ECO:0007669"/>
    <property type="project" value="InterPro"/>
</dbReference>
<dbReference type="Proteomes" id="UP000297391">
    <property type="component" value="Unassembled WGS sequence"/>
</dbReference>
<dbReference type="Gene3D" id="3.30.70.2150">
    <property type="match status" value="1"/>
</dbReference>
<dbReference type="EMBL" id="QUZU01000009">
    <property type="protein sequence ID" value="TFY90008.1"/>
    <property type="molecule type" value="Genomic_DNA"/>
</dbReference>
<keyword evidence="1" id="KW-0964">Secreted</keyword>
<dbReference type="Gene3D" id="2.60.40.10">
    <property type="entry name" value="Immunoglobulins"/>
    <property type="match status" value="1"/>
</dbReference>
<evidence type="ECO:0000313" key="5">
    <source>
        <dbReference type="EMBL" id="TFY90008.1"/>
    </source>
</evidence>
<dbReference type="GO" id="GO:0008061">
    <property type="term" value="F:chitin binding"/>
    <property type="evidence" value="ECO:0007669"/>
    <property type="project" value="UniProtKB-KW"/>
</dbReference>
<dbReference type="InterPro" id="IPR003610">
    <property type="entry name" value="CBM5/12"/>
</dbReference>
<accession>A0A4Z0AVR9</accession>
<organism evidence="5 6">
    <name type="scientific">Pseudomonas kairouanensis</name>
    <dbReference type="NCBI Taxonomy" id="2293832"/>
    <lineage>
        <taxon>Bacteria</taxon>
        <taxon>Pseudomonadati</taxon>
        <taxon>Pseudomonadota</taxon>
        <taxon>Gammaproteobacteria</taxon>
        <taxon>Pseudomonadales</taxon>
        <taxon>Pseudomonadaceae</taxon>
        <taxon>Pseudomonas</taxon>
    </lineage>
</organism>
<keyword evidence="3" id="KW-0732">Signal</keyword>
<dbReference type="InterPro" id="IPR004302">
    <property type="entry name" value="Cellulose/chitin-bd_N"/>
</dbReference>
<dbReference type="InterPro" id="IPR013783">
    <property type="entry name" value="Ig-like_fold"/>
</dbReference>
<keyword evidence="6" id="KW-1185">Reference proteome</keyword>
<dbReference type="Pfam" id="PF18416">
    <property type="entry name" value="GbpA_2"/>
    <property type="match status" value="1"/>
</dbReference>
<dbReference type="GO" id="GO:0004553">
    <property type="term" value="F:hydrolase activity, hydrolyzing O-glycosyl compounds"/>
    <property type="evidence" value="ECO:0007669"/>
    <property type="project" value="InterPro"/>
</dbReference>
<dbReference type="PANTHER" id="PTHR34823:SF1">
    <property type="entry name" value="CHITIN-BINDING TYPE-4 DOMAIN-CONTAINING PROTEIN"/>
    <property type="match status" value="1"/>
</dbReference>
<evidence type="ECO:0000259" key="4">
    <source>
        <dbReference type="SMART" id="SM00495"/>
    </source>
</evidence>
<name>A0A4Z0AVR9_9PSED</name>
<proteinExistence type="predicted"/>